<dbReference type="AlphaFoldDB" id="A0A2T5AJQ6"/>
<evidence type="ECO:0000313" key="7">
    <source>
        <dbReference type="Proteomes" id="UP000241247"/>
    </source>
</evidence>
<evidence type="ECO:0000256" key="1">
    <source>
        <dbReference type="ARBA" id="ARBA00010996"/>
    </source>
</evidence>
<feature type="binding site" evidence="2">
    <location>
        <position position="161"/>
    </location>
    <ligand>
        <name>Cu cation</name>
        <dbReference type="ChEBI" id="CHEBI:23378"/>
    </ligand>
</feature>
<dbReference type="RefSeq" id="WP_108004889.1">
    <property type="nucleotide sequence ID" value="NZ_JBHEEX010000019.1"/>
</dbReference>
<dbReference type="GO" id="GO:0046872">
    <property type="term" value="F:metal ion binding"/>
    <property type="evidence" value="ECO:0007669"/>
    <property type="project" value="UniProtKB-KW"/>
</dbReference>
<sequence length="260" mass="28174">MRCILLALFLLIPSLALAFNAFEAAGIDRKPDAIVTLDLRFTDESGQRRSLRELAGGKPILLAPVLHNCPNICGVTLSGLMEAIAAQDYVPGWDFSVIAFGIDARETVKEARDSLTALRRRFADTAATVHAVTGSEADIRAVTNALGYRYAYDNSIGQYAHLAAVAILMPDGRLSRWLYGLAPQPDDLRLALTEAGQGTIGTWQDQILLLCYRYDPQTGRYSSIVWTTLRLGGGATVALGGGAIVLALVRERRKAKATLR</sequence>
<evidence type="ECO:0000313" key="6">
    <source>
        <dbReference type="EMBL" id="PTM86961.1"/>
    </source>
</evidence>
<name>A0A2T5AJQ6_MYCDI</name>
<keyword evidence="2" id="KW-0186">Copper</keyword>
<keyword evidence="7" id="KW-1185">Reference proteome</keyword>
<feature type="binding site" evidence="2">
    <location>
        <position position="73"/>
    </location>
    <ligand>
        <name>Cu cation</name>
        <dbReference type="ChEBI" id="CHEBI:23378"/>
    </ligand>
</feature>
<dbReference type="Proteomes" id="UP000241247">
    <property type="component" value="Unassembled WGS sequence"/>
</dbReference>
<keyword evidence="3" id="KW-1015">Disulfide bond</keyword>
<keyword evidence="4" id="KW-0812">Transmembrane</keyword>
<dbReference type="InterPro" id="IPR003782">
    <property type="entry name" value="SCO1/SenC"/>
</dbReference>
<protein>
    <submittedName>
        <fullName evidence="6">Protein SCO1/2</fullName>
    </submittedName>
</protein>
<evidence type="ECO:0000256" key="4">
    <source>
        <dbReference type="SAM" id="Phobius"/>
    </source>
</evidence>
<comment type="caution">
    <text evidence="6">The sequence shown here is derived from an EMBL/GenBank/DDBJ whole genome shotgun (WGS) entry which is preliminary data.</text>
</comment>
<reference evidence="6 7" key="1">
    <citation type="submission" date="2018-04" db="EMBL/GenBank/DDBJ databases">
        <title>Genomic Encyclopedia of Type Strains, Phase IV (KMG-IV): sequencing the most valuable type-strain genomes for metagenomic binning, comparative biology and taxonomic classification.</title>
        <authorList>
            <person name="Goeker M."/>
        </authorList>
    </citation>
    <scope>NUCLEOTIDE SEQUENCE [LARGE SCALE GENOMIC DNA]</scope>
    <source>
        <strain evidence="6 7">DSM 7138</strain>
    </source>
</reference>
<organism evidence="6 7">
    <name type="scientific">Mycoplana dimorpha</name>
    <dbReference type="NCBI Taxonomy" id="28320"/>
    <lineage>
        <taxon>Bacteria</taxon>
        <taxon>Pseudomonadati</taxon>
        <taxon>Pseudomonadota</taxon>
        <taxon>Alphaproteobacteria</taxon>
        <taxon>Hyphomicrobiales</taxon>
        <taxon>Rhizobiaceae</taxon>
        <taxon>Mycoplana</taxon>
    </lineage>
</organism>
<feature type="disulfide bond" description="Redox-active" evidence="3">
    <location>
        <begin position="69"/>
        <end position="73"/>
    </location>
</feature>
<keyword evidence="4" id="KW-0472">Membrane</keyword>
<gene>
    <name evidence="6" type="ORF">C7449_11514</name>
</gene>
<accession>A0A2T5AJQ6</accession>
<feature type="transmembrane region" description="Helical" evidence="4">
    <location>
        <begin position="224"/>
        <end position="249"/>
    </location>
</feature>
<evidence type="ECO:0000256" key="5">
    <source>
        <dbReference type="SAM" id="SignalP"/>
    </source>
</evidence>
<keyword evidence="2" id="KW-0479">Metal-binding</keyword>
<evidence type="ECO:0000256" key="2">
    <source>
        <dbReference type="PIRSR" id="PIRSR603782-1"/>
    </source>
</evidence>
<keyword evidence="4" id="KW-1133">Transmembrane helix</keyword>
<dbReference type="Gene3D" id="3.40.30.10">
    <property type="entry name" value="Glutaredoxin"/>
    <property type="match status" value="1"/>
</dbReference>
<feature type="signal peptide" evidence="5">
    <location>
        <begin position="1"/>
        <end position="18"/>
    </location>
</feature>
<dbReference type="Pfam" id="PF02630">
    <property type="entry name" value="SCO1-SenC"/>
    <property type="match status" value="1"/>
</dbReference>
<feature type="chain" id="PRO_5015766621" evidence="5">
    <location>
        <begin position="19"/>
        <end position="260"/>
    </location>
</feature>
<dbReference type="SUPFAM" id="SSF52833">
    <property type="entry name" value="Thioredoxin-like"/>
    <property type="match status" value="1"/>
</dbReference>
<dbReference type="EMBL" id="PZZZ01000015">
    <property type="protein sequence ID" value="PTM86961.1"/>
    <property type="molecule type" value="Genomic_DNA"/>
</dbReference>
<proteinExistence type="inferred from homology"/>
<feature type="binding site" evidence="2">
    <location>
        <position position="69"/>
    </location>
    <ligand>
        <name>Cu cation</name>
        <dbReference type="ChEBI" id="CHEBI:23378"/>
    </ligand>
</feature>
<dbReference type="InterPro" id="IPR036249">
    <property type="entry name" value="Thioredoxin-like_sf"/>
</dbReference>
<keyword evidence="5" id="KW-0732">Signal</keyword>
<comment type="similarity">
    <text evidence="1">Belongs to the SCO1/2 family.</text>
</comment>
<evidence type="ECO:0000256" key="3">
    <source>
        <dbReference type="PIRSR" id="PIRSR603782-2"/>
    </source>
</evidence>
<dbReference type="OrthoDB" id="9786756at2"/>
<dbReference type="CDD" id="cd02968">
    <property type="entry name" value="SCO"/>
    <property type="match status" value="1"/>
</dbReference>